<dbReference type="Pfam" id="PF07494">
    <property type="entry name" value="Reg_prop"/>
    <property type="match status" value="1"/>
</dbReference>
<dbReference type="Proteomes" id="UP000323632">
    <property type="component" value="Unassembled WGS sequence"/>
</dbReference>
<dbReference type="SUPFAM" id="SSF50998">
    <property type="entry name" value="Quinoprotein alcohol dehydrogenase-like"/>
    <property type="match status" value="1"/>
</dbReference>
<name>A0A5M6CEQ9_9BACT</name>
<evidence type="ECO:0000313" key="5">
    <source>
        <dbReference type="Proteomes" id="UP000323632"/>
    </source>
</evidence>
<feature type="chain" id="PRO_5024364408" description="Signal transduction histidine kinase internal region domain-containing protein" evidence="2">
    <location>
        <begin position="22"/>
        <end position="966"/>
    </location>
</feature>
<keyword evidence="1" id="KW-1133">Transmembrane helix</keyword>
<dbReference type="InterPro" id="IPR036890">
    <property type="entry name" value="HATPase_C_sf"/>
</dbReference>
<dbReference type="GO" id="GO:0016020">
    <property type="term" value="C:membrane"/>
    <property type="evidence" value="ECO:0007669"/>
    <property type="project" value="InterPro"/>
</dbReference>
<dbReference type="Gene3D" id="2.130.10.10">
    <property type="entry name" value="YVTN repeat-like/Quinoprotein amine dehydrogenase"/>
    <property type="match status" value="3"/>
</dbReference>
<evidence type="ECO:0000256" key="2">
    <source>
        <dbReference type="SAM" id="SignalP"/>
    </source>
</evidence>
<dbReference type="EMBL" id="VWSH01000003">
    <property type="protein sequence ID" value="KAA5533537.1"/>
    <property type="molecule type" value="Genomic_DNA"/>
</dbReference>
<dbReference type="Gene3D" id="3.30.565.10">
    <property type="entry name" value="Histidine kinase-like ATPase, C-terminal domain"/>
    <property type="match status" value="1"/>
</dbReference>
<accession>A0A5M6CEQ9</accession>
<dbReference type="RefSeq" id="WP_150033284.1">
    <property type="nucleotide sequence ID" value="NZ_VWSH01000003.1"/>
</dbReference>
<dbReference type="Pfam" id="PF06580">
    <property type="entry name" value="His_kinase"/>
    <property type="match status" value="1"/>
</dbReference>
<dbReference type="InterPro" id="IPR011110">
    <property type="entry name" value="Reg_prop"/>
</dbReference>
<keyword evidence="5" id="KW-1185">Reference proteome</keyword>
<keyword evidence="2" id="KW-0732">Signal</keyword>
<comment type="caution">
    <text evidence="4">The sequence shown here is derived from an EMBL/GenBank/DDBJ whole genome shotgun (WGS) entry which is preliminary data.</text>
</comment>
<dbReference type="SUPFAM" id="SSF55874">
    <property type="entry name" value="ATPase domain of HSP90 chaperone/DNA topoisomerase II/histidine kinase"/>
    <property type="match status" value="1"/>
</dbReference>
<dbReference type="SUPFAM" id="SSF63829">
    <property type="entry name" value="Calcium-dependent phosphotriesterase"/>
    <property type="match status" value="1"/>
</dbReference>
<protein>
    <recommendedName>
        <fullName evidence="3">Signal transduction histidine kinase internal region domain-containing protein</fullName>
    </recommendedName>
</protein>
<sequence length="966" mass="110695">MLRLVLLLVLPFFCCAQNVYHADSIRFASGLPSDVVSATLRKDGFLYVATQRGLCLYDGYLFVAANDVKNAVSSIFSDGRHIYFEEAGVGLCEKDNIYSPKKIIQAVRFEDNNPDNDHFQNIYKDRYGNIWATDFHQVKYLSAATGKWRSFLLAPDNQSLNLAADYIPYKNGLIITTSTGTFYWVSKEDRLIPMNKESVASCLQKQSRIFCFNRNSSLCEYFPETNTIKPFLKMDDSCFFVKEYQVNNELMYYSNKALFVYDLREGKTRKLFESTNKINHVYYDSLINIVWLSTQNGLIKLQKNNIAVQSLVLPENGNASVTDILFDKSGNLWMADVQGSLLQKTRQGAWKKYDFGKQINGLSIKDTNIYIAAANSIYRLSPQDKPRKIITADFPLKKAIEAENKIWVVPVKGSLKVYDFVSFKEIKNYVIQDSSFFQNNFVNDICYAHGKVWLATWAPKDYGIAFFNESNQRFESISKIKSNDTLFVGDYYNRIAVAENGSLLFSAHGGWNRVFSDGHILQSLNTRTYNIANDNIQGIAEDQRGNIWFGCAEGLYQFNNNTRTAVRISEIDGLASNNITGGFCLGKDNLLYIATEKSVQQVDLLKVLKTSLISQLQLTAVKCNGNFISPLTTELSQKEKDITQIELYFSALNFTNKEKVIYRYRFDNEPWSYLGSEPRLQIIKPAAGHYNVTIEAGDNLGNWQSKTLTFQLNIIPPFYKTTWFYVLLMLLAVLLAWIINRYLVRQETLKGNLRRKIKENENRMLRSQMNPHFMFNSLNSINSFIIQNKKEEASGYLTSFSRLMRKILDNSRKEFISLQEELDATVLYLNLEAVRMEHKFDYRINIDNSIDAASIFIPPLILQPFLENAIWHGINQKDGHGFITINFEPDKEITNRLIVTITDDGVGRKATHKSGSKAYKSHGLEITMERLKMNDRDNCVKIIDLYDESNIPAGTMVQLQISYNDD</sequence>
<organism evidence="4 5">
    <name type="scientific">Taibaiella lutea</name>
    <dbReference type="NCBI Taxonomy" id="2608001"/>
    <lineage>
        <taxon>Bacteria</taxon>
        <taxon>Pseudomonadati</taxon>
        <taxon>Bacteroidota</taxon>
        <taxon>Chitinophagia</taxon>
        <taxon>Chitinophagales</taxon>
        <taxon>Chitinophagaceae</taxon>
        <taxon>Taibaiella</taxon>
    </lineage>
</organism>
<feature type="transmembrane region" description="Helical" evidence="1">
    <location>
        <begin position="723"/>
        <end position="744"/>
    </location>
</feature>
<dbReference type="InterPro" id="IPR015943">
    <property type="entry name" value="WD40/YVTN_repeat-like_dom_sf"/>
</dbReference>
<dbReference type="PANTHER" id="PTHR34220:SF7">
    <property type="entry name" value="SENSOR HISTIDINE KINASE YPDA"/>
    <property type="match status" value="1"/>
</dbReference>
<dbReference type="InterPro" id="IPR010559">
    <property type="entry name" value="Sig_transdc_His_kin_internal"/>
</dbReference>
<evidence type="ECO:0000313" key="4">
    <source>
        <dbReference type="EMBL" id="KAA5533537.1"/>
    </source>
</evidence>
<feature type="domain" description="Signal transduction histidine kinase internal region" evidence="3">
    <location>
        <begin position="761"/>
        <end position="840"/>
    </location>
</feature>
<dbReference type="InterPro" id="IPR050640">
    <property type="entry name" value="Bact_2-comp_sensor_kinase"/>
</dbReference>
<feature type="signal peptide" evidence="2">
    <location>
        <begin position="1"/>
        <end position="21"/>
    </location>
</feature>
<dbReference type="PANTHER" id="PTHR34220">
    <property type="entry name" value="SENSOR HISTIDINE KINASE YPDA"/>
    <property type="match status" value="1"/>
</dbReference>
<proteinExistence type="predicted"/>
<evidence type="ECO:0000256" key="1">
    <source>
        <dbReference type="SAM" id="Phobius"/>
    </source>
</evidence>
<gene>
    <name evidence="4" type="ORF">F0919_13430</name>
</gene>
<dbReference type="Gene3D" id="2.60.40.10">
    <property type="entry name" value="Immunoglobulins"/>
    <property type="match status" value="1"/>
</dbReference>
<keyword evidence="1" id="KW-0812">Transmembrane</keyword>
<dbReference type="InterPro" id="IPR013783">
    <property type="entry name" value="Ig-like_fold"/>
</dbReference>
<keyword evidence="1" id="KW-0472">Membrane</keyword>
<dbReference type="AlphaFoldDB" id="A0A5M6CEQ9"/>
<dbReference type="GO" id="GO:0000155">
    <property type="term" value="F:phosphorelay sensor kinase activity"/>
    <property type="evidence" value="ECO:0007669"/>
    <property type="project" value="InterPro"/>
</dbReference>
<evidence type="ECO:0000259" key="3">
    <source>
        <dbReference type="Pfam" id="PF06580"/>
    </source>
</evidence>
<reference evidence="4 5" key="1">
    <citation type="submission" date="2019-09" db="EMBL/GenBank/DDBJ databases">
        <title>Genome sequence and assembly of Taibaiella sp.</title>
        <authorList>
            <person name="Chhetri G."/>
        </authorList>
    </citation>
    <scope>NUCLEOTIDE SEQUENCE [LARGE SCALE GENOMIC DNA]</scope>
    <source>
        <strain evidence="4 5">KVB11</strain>
    </source>
</reference>
<dbReference type="InterPro" id="IPR011047">
    <property type="entry name" value="Quinoprotein_ADH-like_sf"/>
</dbReference>